<keyword evidence="5 7" id="KW-0472">Membrane</keyword>
<feature type="transmembrane region" description="Helical" evidence="7">
    <location>
        <begin position="241"/>
        <end position="261"/>
    </location>
</feature>
<evidence type="ECO:0000256" key="5">
    <source>
        <dbReference type="ARBA" id="ARBA00023136"/>
    </source>
</evidence>
<accession>A0ABQ0E086</accession>
<evidence type="ECO:0000256" key="6">
    <source>
        <dbReference type="SAM" id="MobiDB-lite"/>
    </source>
</evidence>
<dbReference type="PANTHER" id="PTHR30213">
    <property type="entry name" value="INNER MEMBRANE PROTEIN YHJD"/>
    <property type="match status" value="1"/>
</dbReference>
<feature type="transmembrane region" description="Helical" evidence="7">
    <location>
        <begin position="95"/>
        <end position="114"/>
    </location>
</feature>
<name>A0ABQ0E086_9PORP</name>
<evidence type="ECO:0000256" key="1">
    <source>
        <dbReference type="ARBA" id="ARBA00004651"/>
    </source>
</evidence>
<keyword evidence="3 7" id="KW-0812">Transmembrane</keyword>
<comment type="subcellular location">
    <subcellularLocation>
        <location evidence="1">Cell membrane</location>
        <topology evidence="1">Multi-pass membrane protein</topology>
    </subcellularLocation>
</comment>
<reference evidence="8 9" key="1">
    <citation type="journal article" date="2025" name="Int. J. Syst. Evol. Microbiol.">
        <title>Desulfovibrio falkowii sp. nov., Porphyromonas miyakawae sp. nov., Mediterraneibacter flintii sp. nov. and Owariibacterium komagatae gen. nov., sp. nov., isolated from human faeces.</title>
        <authorList>
            <person name="Hamaguchi T."/>
            <person name="Ohara M."/>
            <person name="Hisatomi A."/>
            <person name="Sekiguchi K."/>
            <person name="Takeda J.I."/>
            <person name="Ueyama J."/>
            <person name="Ito M."/>
            <person name="Nishiwaki H."/>
            <person name="Ogi T."/>
            <person name="Hirayama M."/>
            <person name="Ohkuma M."/>
            <person name="Sakamoto M."/>
            <person name="Ohno K."/>
        </authorList>
    </citation>
    <scope>NUCLEOTIDE SEQUENCE [LARGE SCALE GENOMIC DNA]</scope>
    <source>
        <strain evidence="8 9">13CB11C</strain>
    </source>
</reference>
<feature type="transmembrane region" description="Helical" evidence="7">
    <location>
        <begin position="196"/>
        <end position="221"/>
    </location>
</feature>
<evidence type="ECO:0000256" key="4">
    <source>
        <dbReference type="ARBA" id="ARBA00022989"/>
    </source>
</evidence>
<dbReference type="EMBL" id="BAAFSF010000001">
    <property type="protein sequence ID" value="GAB1251135.1"/>
    <property type="molecule type" value="Genomic_DNA"/>
</dbReference>
<dbReference type="InterPro" id="IPR017039">
    <property type="entry name" value="Virul_fac_BrkB"/>
</dbReference>
<evidence type="ECO:0000313" key="9">
    <source>
        <dbReference type="Proteomes" id="UP001628220"/>
    </source>
</evidence>
<feature type="transmembrane region" description="Helical" evidence="7">
    <location>
        <begin position="268"/>
        <end position="290"/>
    </location>
</feature>
<dbReference type="Pfam" id="PF03631">
    <property type="entry name" value="Virul_fac_BrkB"/>
    <property type="match status" value="1"/>
</dbReference>
<sequence length="486" mass="55291">MSQNSKNITTEDPFQAQKDENAPQNNHTKEQKPKPTKRIGFLFKRVGRFFDREIWHVERNEIKGIKGFGINALKVLYLTIDGFTRDQIGRKATSLAYSTVLAIIPLLAVVVGIAKGFGIQDYISSFLYEYLPTHRTELNQAFDYVENYLTHVRSGYFVGIGVVLLFYTVFNLLTTIENTFNEIWEIDHNRPLGSRVASYMGMLLLLPVMITISSGLTLMMSTVNNTFLSEYAIIGPVAEQLFNILPYVLIIFVFTGLFMALPNTKVHFIPALISSTIAGIAFQIFQMLYINGVLWITKYNAIYGSVAAFLLLLLWMQLTWMITLLSAKLCYAIQNVDNFYYHKESARISRRYHDFLALIIVGHIMKRFVDPNQSELYDAPSLAKACDMPIVLTRRIVRELLDVGVITEVINRKKDHRTPSYLPAIAPTQLTVGMLLEKIDRCGTENFKVDSSTRFAGEWRLIKESREGLFNATGETLVKDLPLTAE</sequence>
<dbReference type="RefSeq" id="WP_411914950.1">
    <property type="nucleotide sequence ID" value="NZ_BAAFSF010000001.1"/>
</dbReference>
<feature type="transmembrane region" description="Helical" evidence="7">
    <location>
        <begin position="156"/>
        <end position="176"/>
    </location>
</feature>
<dbReference type="Proteomes" id="UP001628220">
    <property type="component" value="Unassembled WGS sequence"/>
</dbReference>
<evidence type="ECO:0000256" key="2">
    <source>
        <dbReference type="ARBA" id="ARBA00022475"/>
    </source>
</evidence>
<keyword evidence="2" id="KW-1003">Cell membrane</keyword>
<evidence type="ECO:0000313" key="8">
    <source>
        <dbReference type="EMBL" id="GAB1251135.1"/>
    </source>
</evidence>
<evidence type="ECO:0000256" key="3">
    <source>
        <dbReference type="ARBA" id="ARBA00022692"/>
    </source>
</evidence>
<protein>
    <submittedName>
        <fullName evidence="8">YihY/virulence factor BrkB family protein</fullName>
    </submittedName>
</protein>
<dbReference type="NCBIfam" id="TIGR00765">
    <property type="entry name" value="yihY_not_rbn"/>
    <property type="match status" value="1"/>
</dbReference>
<organism evidence="8 9">
    <name type="scientific">Porphyromonas miyakawae</name>
    <dbReference type="NCBI Taxonomy" id="3137470"/>
    <lineage>
        <taxon>Bacteria</taxon>
        <taxon>Pseudomonadati</taxon>
        <taxon>Bacteroidota</taxon>
        <taxon>Bacteroidia</taxon>
        <taxon>Bacteroidales</taxon>
        <taxon>Porphyromonadaceae</taxon>
        <taxon>Porphyromonas</taxon>
    </lineage>
</organism>
<feature type="transmembrane region" description="Helical" evidence="7">
    <location>
        <begin position="302"/>
        <end position="325"/>
    </location>
</feature>
<proteinExistence type="predicted"/>
<feature type="region of interest" description="Disordered" evidence="6">
    <location>
        <begin position="1"/>
        <end position="35"/>
    </location>
</feature>
<dbReference type="PANTHER" id="PTHR30213:SF0">
    <property type="entry name" value="UPF0761 MEMBRANE PROTEIN YIHY"/>
    <property type="match status" value="1"/>
</dbReference>
<feature type="compositionally biased region" description="Basic and acidic residues" evidence="6">
    <location>
        <begin position="17"/>
        <end position="33"/>
    </location>
</feature>
<feature type="compositionally biased region" description="Polar residues" evidence="6">
    <location>
        <begin position="1"/>
        <end position="12"/>
    </location>
</feature>
<evidence type="ECO:0000256" key="7">
    <source>
        <dbReference type="SAM" id="Phobius"/>
    </source>
</evidence>
<keyword evidence="4 7" id="KW-1133">Transmembrane helix</keyword>
<gene>
    <name evidence="8" type="ORF">Tsumi_02390</name>
</gene>
<comment type="caution">
    <text evidence="8">The sequence shown here is derived from an EMBL/GenBank/DDBJ whole genome shotgun (WGS) entry which is preliminary data.</text>
</comment>
<keyword evidence="9" id="KW-1185">Reference proteome</keyword>